<feature type="transmembrane region" description="Helical" evidence="1">
    <location>
        <begin position="25"/>
        <end position="47"/>
    </location>
</feature>
<accession>A0ABV2YNI4</accession>
<evidence type="ECO:0000313" key="2">
    <source>
        <dbReference type="EMBL" id="MEU3557293.1"/>
    </source>
</evidence>
<sequence length="151" mass="16086">MTALRDRTWWIVATREMSVKARDRGFLVSTGITLLVILGVLGFQLLMGASGREVSVAAIGDQSRQLLKASTALAEASGEDVRFELREVRTAGEVRALVLDDEADAGLLPAGDRGGWKLVGAAERDSDAEIWIGAAVRQAVMSRTPRGPAPA</sequence>
<organism evidence="2 3">
    <name type="scientific">Streptomyces fragilis</name>
    <dbReference type="NCBI Taxonomy" id="67301"/>
    <lineage>
        <taxon>Bacteria</taxon>
        <taxon>Bacillati</taxon>
        <taxon>Actinomycetota</taxon>
        <taxon>Actinomycetes</taxon>
        <taxon>Kitasatosporales</taxon>
        <taxon>Streptomycetaceae</taxon>
        <taxon>Streptomyces</taxon>
    </lineage>
</organism>
<evidence type="ECO:0000256" key="1">
    <source>
        <dbReference type="SAM" id="Phobius"/>
    </source>
</evidence>
<dbReference type="RefSeq" id="WP_108952089.1">
    <property type="nucleotide sequence ID" value="NZ_BEVZ01000002.1"/>
</dbReference>
<reference evidence="2 3" key="1">
    <citation type="submission" date="2024-06" db="EMBL/GenBank/DDBJ databases">
        <title>The Natural Products Discovery Center: Release of the First 8490 Sequenced Strains for Exploring Actinobacteria Biosynthetic Diversity.</title>
        <authorList>
            <person name="Kalkreuter E."/>
            <person name="Kautsar S.A."/>
            <person name="Yang D."/>
            <person name="Bader C.D."/>
            <person name="Teijaro C.N."/>
            <person name="Fluegel L."/>
            <person name="Davis C.M."/>
            <person name="Simpson J.R."/>
            <person name="Lauterbach L."/>
            <person name="Steele A.D."/>
            <person name="Gui C."/>
            <person name="Meng S."/>
            <person name="Li G."/>
            <person name="Viehrig K."/>
            <person name="Ye F."/>
            <person name="Su P."/>
            <person name="Kiefer A.F."/>
            <person name="Nichols A."/>
            <person name="Cepeda A.J."/>
            <person name="Yan W."/>
            <person name="Fan B."/>
            <person name="Jiang Y."/>
            <person name="Adhikari A."/>
            <person name="Zheng C.-J."/>
            <person name="Schuster L."/>
            <person name="Cowan T.M."/>
            <person name="Smanski M.J."/>
            <person name="Chevrette M.G."/>
            <person name="De Carvalho L.P.S."/>
            <person name="Shen B."/>
        </authorList>
    </citation>
    <scope>NUCLEOTIDE SEQUENCE [LARGE SCALE GENOMIC DNA]</scope>
    <source>
        <strain evidence="2 3">NPDC038104</strain>
    </source>
</reference>
<proteinExistence type="predicted"/>
<evidence type="ECO:0008006" key="4">
    <source>
        <dbReference type="Google" id="ProtNLM"/>
    </source>
</evidence>
<comment type="caution">
    <text evidence="2">The sequence shown here is derived from an EMBL/GenBank/DDBJ whole genome shotgun (WGS) entry which is preliminary data.</text>
</comment>
<gene>
    <name evidence="2" type="ORF">AB0E65_24205</name>
</gene>
<protein>
    <recommendedName>
        <fullName evidence="4">ABC transporter permease</fullName>
    </recommendedName>
</protein>
<keyword evidence="1" id="KW-0812">Transmembrane</keyword>
<keyword evidence="1" id="KW-1133">Transmembrane helix</keyword>
<dbReference type="Proteomes" id="UP001550850">
    <property type="component" value="Unassembled WGS sequence"/>
</dbReference>
<evidence type="ECO:0000313" key="3">
    <source>
        <dbReference type="Proteomes" id="UP001550850"/>
    </source>
</evidence>
<keyword evidence="1" id="KW-0472">Membrane</keyword>
<name>A0ABV2YNI4_9ACTN</name>
<dbReference type="EMBL" id="JBEZUR010000053">
    <property type="protein sequence ID" value="MEU3557293.1"/>
    <property type="molecule type" value="Genomic_DNA"/>
</dbReference>
<keyword evidence="3" id="KW-1185">Reference proteome</keyword>